<sequence>MRNLFCRLLLISTLIVLIGSVSVRLRADKKAMRNSLVRFGKRSAENDLVPAVDDFADVYEHRNPFLFSVYVNRPPFILEPF</sequence>
<protein>
    <submittedName>
        <fullName evidence="3">COesterase domain-containing protein</fullName>
    </submittedName>
</protein>
<dbReference type="WBParaSite" id="L893_g27428.t1">
    <property type="protein sequence ID" value="L893_g27428.t1"/>
    <property type="gene ID" value="L893_g27428"/>
</dbReference>
<evidence type="ECO:0000313" key="2">
    <source>
        <dbReference type="Proteomes" id="UP000095287"/>
    </source>
</evidence>
<reference evidence="3" key="1">
    <citation type="submission" date="2016-11" db="UniProtKB">
        <authorList>
            <consortium name="WormBaseParasite"/>
        </authorList>
    </citation>
    <scope>IDENTIFICATION</scope>
</reference>
<accession>A0A1I7ZKE8</accession>
<keyword evidence="2" id="KW-1185">Reference proteome</keyword>
<feature type="chain" id="PRO_5009313566" evidence="1">
    <location>
        <begin position="21"/>
        <end position="81"/>
    </location>
</feature>
<dbReference type="Proteomes" id="UP000095287">
    <property type="component" value="Unplaced"/>
</dbReference>
<keyword evidence="1" id="KW-0732">Signal</keyword>
<evidence type="ECO:0000313" key="3">
    <source>
        <dbReference type="WBParaSite" id="L893_g27428.t1"/>
    </source>
</evidence>
<dbReference type="AlphaFoldDB" id="A0A1I7ZKE8"/>
<organism evidence="2 3">
    <name type="scientific">Steinernema glaseri</name>
    <dbReference type="NCBI Taxonomy" id="37863"/>
    <lineage>
        <taxon>Eukaryota</taxon>
        <taxon>Metazoa</taxon>
        <taxon>Ecdysozoa</taxon>
        <taxon>Nematoda</taxon>
        <taxon>Chromadorea</taxon>
        <taxon>Rhabditida</taxon>
        <taxon>Tylenchina</taxon>
        <taxon>Panagrolaimomorpha</taxon>
        <taxon>Strongyloidoidea</taxon>
        <taxon>Steinernematidae</taxon>
        <taxon>Steinernema</taxon>
    </lineage>
</organism>
<feature type="signal peptide" evidence="1">
    <location>
        <begin position="1"/>
        <end position="20"/>
    </location>
</feature>
<proteinExistence type="predicted"/>
<evidence type="ECO:0000256" key="1">
    <source>
        <dbReference type="SAM" id="SignalP"/>
    </source>
</evidence>
<name>A0A1I7ZKE8_9BILA</name>